<keyword evidence="5" id="KW-0597">Phosphoprotein</keyword>
<keyword evidence="7" id="KW-0547">Nucleotide-binding</keyword>
<protein>
    <recommendedName>
        <fullName evidence="3">histidine kinase</fullName>
        <ecNumber evidence="3">2.7.13.3</ecNumber>
    </recommendedName>
</protein>
<dbReference type="CDD" id="cd00075">
    <property type="entry name" value="HATPase"/>
    <property type="match status" value="1"/>
</dbReference>
<evidence type="ECO:0000256" key="3">
    <source>
        <dbReference type="ARBA" id="ARBA00012438"/>
    </source>
</evidence>
<evidence type="ECO:0000259" key="13">
    <source>
        <dbReference type="PROSITE" id="PS50885"/>
    </source>
</evidence>
<dbReference type="CDD" id="cd06225">
    <property type="entry name" value="HAMP"/>
    <property type="match status" value="1"/>
</dbReference>
<dbReference type="Proteomes" id="UP000609726">
    <property type="component" value="Unassembled WGS sequence"/>
</dbReference>
<dbReference type="SUPFAM" id="SSF47384">
    <property type="entry name" value="Homodimeric domain of signal transducing histidine kinase"/>
    <property type="match status" value="1"/>
</dbReference>
<evidence type="ECO:0000313" key="15">
    <source>
        <dbReference type="Proteomes" id="UP000609726"/>
    </source>
</evidence>
<evidence type="ECO:0000313" key="14">
    <source>
        <dbReference type="EMBL" id="NHZ92267.1"/>
    </source>
</evidence>
<keyword evidence="9" id="KW-0067">ATP-binding</keyword>
<evidence type="ECO:0000256" key="11">
    <source>
        <dbReference type="SAM" id="Phobius"/>
    </source>
</evidence>
<comment type="caution">
    <text evidence="14">The sequence shown here is derived from an EMBL/GenBank/DDBJ whole genome shotgun (WGS) entry which is preliminary data.</text>
</comment>
<accession>A0ABX0NZI4</accession>
<feature type="transmembrane region" description="Helical" evidence="11">
    <location>
        <begin position="184"/>
        <end position="207"/>
    </location>
</feature>
<dbReference type="InterPro" id="IPR004358">
    <property type="entry name" value="Sig_transdc_His_kin-like_C"/>
</dbReference>
<keyword evidence="11" id="KW-0472">Membrane</keyword>
<evidence type="ECO:0000256" key="6">
    <source>
        <dbReference type="ARBA" id="ARBA00022679"/>
    </source>
</evidence>
<feature type="domain" description="HAMP" evidence="13">
    <location>
        <begin position="208"/>
        <end position="260"/>
    </location>
</feature>
<feature type="compositionally biased region" description="Basic and acidic residues" evidence="10">
    <location>
        <begin position="1"/>
        <end position="18"/>
    </location>
</feature>
<evidence type="ECO:0000256" key="2">
    <source>
        <dbReference type="ARBA" id="ARBA00004651"/>
    </source>
</evidence>
<dbReference type="InterPro" id="IPR003660">
    <property type="entry name" value="HAMP_dom"/>
</dbReference>
<dbReference type="PANTHER" id="PTHR44936:SF10">
    <property type="entry name" value="SENSOR PROTEIN RSTB"/>
    <property type="match status" value="1"/>
</dbReference>
<dbReference type="SUPFAM" id="SSF158472">
    <property type="entry name" value="HAMP domain-like"/>
    <property type="match status" value="1"/>
</dbReference>
<evidence type="ECO:0000256" key="9">
    <source>
        <dbReference type="ARBA" id="ARBA00022840"/>
    </source>
</evidence>
<evidence type="ECO:0000259" key="12">
    <source>
        <dbReference type="PROSITE" id="PS50109"/>
    </source>
</evidence>
<dbReference type="RefSeq" id="WP_166880954.1">
    <property type="nucleotide sequence ID" value="NZ_WHJH01000042.1"/>
</dbReference>
<dbReference type="InterPro" id="IPR050980">
    <property type="entry name" value="2C_sensor_his_kinase"/>
</dbReference>
<dbReference type="EMBL" id="WHJH01000042">
    <property type="protein sequence ID" value="NHZ92267.1"/>
    <property type="molecule type" value="Genomic_DNA"/>
</dbReference>
<dbReference type="SMART" id="SM00388">
    <property type="entry name" value="HisKA"/>
    <property type="match status" value="1"/>
</dbReference>
<dbReference type="InterPro" id="IPR003661">
    <property type="entry name" value="HisK_dim/P_dom"/>
</dbReference>
<dbReference type="Gene3D" id="1.10.287.130">
    <property type="match status" value="1"/>
</dbReference>
<dbReference type="InterPro" id="IPR036097">
    <property type="entry name" value="HisK_dim/P_sf"/>
</dbReference>
<keyword evidence="4" id="KW-1003">Cell membrane</keyword>
<dbReference type="Gene3D" id="3.30.565.10">
    <property type="entry name" value="Histidine kinase-like ATPase, C-terminal domain"/>
    <property type="match status" value="1"/>
</dbReference>
<dbReference type="PANTHER" id="PTHR44936">
    <property type="entry name" value="SENSOR PROTEIN CREC"/>
    <property type="match status" value="1"/>
</dbReference>
<organism evidence="14 15">
    <name type="scientific">Massilia mucilaginosa</name>
    <dbReference type="NCBI Taxonomy" id="2609282"/>
    <lineage>
        <taxon>Bacteria</taxon>
        <taxon>Pseudomonadati</taxon>
        <taxon>Pseudomonadota</taxon>
        <taxon>Betaproteobacteria</taxon>
        <taxon>Burkholderiales</taxon>
        <taxon>Oxalobacteraceae</taxon>
        <taxon>Telluria group</taxon>
        <taxon>Massilia</taxon>
    </lineage>
</organism>
<evidence type="ECO:0000256" key="7">
    <source>
        <dbReference type="ARBA" id="ARBA00022741"/>
    </source>
</evidence>
<evidence type="ECO:0000256" key="8">
    <source>
        <dbReference type="ARBA" id="ARBA00022777"/>
    </source>
</evidence>
<dbReference type="SMART" id="SM00387">
    <property type="entry name" value="HATPase_c"/>
    <property type="match status" value="1"/>
</dbReference>
<feature type="domain" description="Histidine kinase" evidence="12">
    <location>
        <begin position="268"/>
        <end position="469"/>
    </location>
</feature>
<dbReference type="Pfam" id="PF00672">
    <property type="entry name" value="HAMP"/>
    <property type="match status" value="1"/>
</dbReference>
<dbReference type="CDD" id="cd00082">
    <property type="entry name" value="HisKA"/>
    <property type="match status" value="1"/>
</dbReference>
<feature type="transmembrane region" description="Helical" evidence="11">
    <location>
        <begin position="57"/>
        <end position="83"/>
    </location>
</feature>
<comment type="subcellular location">
    <subcellularLocation>
        <location evidence="2">Cell membrane</location>
        <topology evidence="2">Multi-pass membrane protein</topology>
    </subcellularLocation>
</comment>
<dbReference type="Pfam" id="PF00512">
    <property type="entry name" value="HisKA"/>
    <property type="match status" value="1"/>
</dbReference>
<evidence type="ECO:0000256" key="1">
    <source>
        <dbReference type="ARBA" id="ARBA00000085"/>
    </source>
</evidence>
<name>A0ABX0NZI4_9BURK</name>
<dbReference type="PROSITE" id="PS50885">
    <property type="entry name" value="HAMP"/>
    <property type="match status" value="1"/>
</dbReference>
<dbReference type="EC" id="2.7.13.3" evidence="3"/>
<evidence type="ECO:0000256" key="10">
    <source>
        <dbReference type="SAM" id="MobiDB-lite"/>
    </source>
</evidence>
<keyword evidence="11" id="KW-0812">Transmembrane</keyword>
<keyword evidence="8" id="KW-0418">Kinase</keyword>
<proteinExistence type="predicted"/>
<dbReference type="PRINTS" id="PR00344">
    <property type="entry name" value="BCTRLSENSOR"/>
</dbReference>
<feature type="region of interest" description="Disordered" evidence="10">
    <location>
        <begin position="1"/>
        <end position="32"/>
    </location>
</feature>
<dbReference type="SMART" id="SM00304">
    <property type="entry name" value="HAMP"/>
    <property type="match status" value="1"/>
</dbReference>
<dbReference type="PROSITE" id="PS50109">
    <property type="entry name" value="HIS_KIN"/>
    <property type="match status" value="1"/>
</dbReference>
<dbReference type="InterPro" id="IPR003594">
    <property type="entry name" value="HATPase_dom"/>
</dbReference>
<dbReference type="InterPro" id="IPR036890">
    <property type="entry name" value="HATPase_C_sf"/>
</dbReference>
<keyword evidence="11" id="KW-1133">Transmembrane helix</keyword>
<comment type="catalytic activity">
    <reaction evidence="1">
        <text>ATP + protein L-histidine = ADP + protein N-phospho-L-histidine.</text>
        <dbReference type="EC" id="2.7.13.3"/>
    </reaction>
</comment>
<sequence>MRRRERGEEREPGPEREQGQAGRRAHAWKRREERDCAPPWERGERGRTRRFSVAHHLYLRIYLALLVSLGLAVCLFGLVHWAYDPEHMNSGNEAIAELAASIIPPADASRADQQAVLTRWSKRLQTDLALHTAAGVPIAAAGEPLPPLAQAQRNSRLLGPMAVFTLQLPDGRWLVGQRAYGKRASFGLLAILLLIALMVAAAAYPVVRRLTRRLERLQSSVETWGGGQLGTRVAVEGKDEVARLATSFNQAAARIEALVGSQKSLLANASHELRSPLARIRMAVELMQEQAAPAIRDELNRNIGELDQLIDEVLLASRLDATAELARSDEQVDLAAIVAEECTRVNATFDAQALSLPGDARLLRRLVRNLLENAARHGAGTEVHACLRLEGKASIVLDICDSGPGVPEAQRERIFEPFYRVPGASESAGGVGLGLSLVRQIARHHGGHVRCLPGEPGGCCFRVTFPVPLPGGHA</sequence>
<dbReference type="InterPro" id="IPR005467">
    <property type="entry name" value="His_kinase_dom"/>
</dbReference>
<keyword evidence="15" id="KW-1185">Reference proteome</keyword>
<reference evidence="14 15" key="1">
    <citation type="submission" date="2019-10" db="EMBL/GenBank/DDBJ databases">
        <title>Taxonomy of Antarctic Massilia spp.: description of Massilia rubra sp. nov., Massilia aquatica sp. nov., Massilia mucilaginosa sp. nov., Massilia frigida sp. nov. isolated from streams, lakes and regoliths.</title>
        <authorList>
            <person name="Holochova P."/>
            <person name="Sedlacek I."/>
            <person name="Kralova S."/>
            <person name="Maslanova I."/>
            <person name="Busse H.-J."/>
            <person name="Stankova E."/>
            <person name="Vrbovska V."/>
            <person name="Kovarovic V."/>
            <person name="Bartak M."/>
            <person name="Svec P."/>
            <person name="Pantucek R."/>
        </authorList>
    </citation>
    <scope>NUCLEOTIDE SEQUENCE [LARGE SCALE GENOMIC DNA]</scope>
    <source>
        <strain evidence="14 15">CCM 8733</strain>
    </source>
</reference>
<dbReference type="SUPFAM" id="SSF55874">
    <property type="entry name" value="ATPase domain of HSP90 chaperone/DNA topoisomerase II/histidine kinase"/>
    <property type="match status" value="1"/>
</dbReference>
<keyword evidence="6" id="KW-0808">Transferase</keyword>
<evidence type="ECO:0000256" key="5">
    <source>
        <dbReference type="ARBA" id="ARBA00022553"/>
    </source>
</evidence>
<gene>
    <name evidence="14" type="ORF">F2P45_25155</name>
</gene>
<evidence type="ECO:0000256" key="4">
    <source>
        <dbReference type="ARBA" id="ARBA00022475"/>
    </source>
</evidence>
<dbReference type="Pfam" id="PF02518">
    <property type="entry name" value="HATPase_c"/>
    <property type="match status" value="1"/>
</dbReference>